<proteinExistence type="predicted"/>
<dbReference type="PATRIC" id="fig|45065.4.peg.638"/>
<organism evidence="3 4">
    <name type="scientific">Legionella geestiana</name>
    <dbReference type="NCBI Taxonomy" id="45065"/>
    <lineage>
        <taxon>Bacteria</taxon>
        <taxon>Pseudomonadati</taxon>
        <taxon>Pseudomonadota</taxon>
        <taxon>Gammaproteobacteria</taxon>
        <taxon>Legionellales</taxon>
        <taxon>Legionellaceae</taxon>
        <taxon>Legionella</taxon>
    </lineage>
</organism>
<dbReference type="InterPro" id="IPR008271">
    <property type="entry name" value="Ser/Thr_kinase_AS"/>
</dbReference>
<feature type="domain" description="Protein kinase" evidence="2">
    <location>
        <begin position="76"/>
        <end position="360"/>
    </location>
</feature>
<gene>
    <name evidence="3" type="ORF">Lgee_0598</name>
</gene>
<name>A0A0W0U563_9GAMM</name>
<keyword evidence="4" id="KW-1185">Reference proteome</keyword>
<sequence length="494" mass="55910">MQSKAEIYVLNPLTLESAGTEVLIQFLDAHPGIAFFDKHILWNFEPIGEFRLTHSILRRPRKRVLDEERPGLRYEVLSNSLLGKGTYNRVYHSRATLISEHNRHIRRTKEEGRERIVKRQNLEDADEVFMNTIRRGQACAQRTYHLHAKPAVFVGSRCFEVERRMPGDELFNLLNNEEKDLLSTLILFRMTFAVLQAYRQQVTTPGFIHRDVKPENIFVRMPPDGSLQPIEVNIIDYGFCMEADAHEEGLVGSPLYCAPEIWECEQASHASDIYSLGRTLAFIWRDAHPIWNSISNAELRAFSSDVCHDALFANIPHFDENTKAAIRNLLARMTDPKAEMRPNIDEVIAGFTNIATDYYLNGSVSPGIPATHALRQKMSELRERNHVALAEELQTLAEGVELAWLKNSPAVECEQLRATMRAMKARLCEPRTHTDIALTALGNAGILLGGLGFFGAIGLAATSQKRGSFFWHPKTDTADTVSALRRQLPLAPAW</sequence>
<protein>
    <recommendedName>
        <fullName evidence="2">Protein kinase domain-containing protein</fullName>
    </recommendedName>
</protein>
<dbReference type="PANTHER" id="PTHR24348">
    <property type="entry name" value="SERINE/THREONINE-PROTEIN KINASE UNC-51-RELATED"/>
    <property type="match status" value="1"/>
</dbReference>
<comment type="caution">
    <text evidence="3">The sequence shown here is derived from an EMBL/GenBank/DDBJ whole genome shotgun (WGS) entry which is preliminary data.</text>
</comment>
<accession>A0A0W0U563</accession>
<keyword evidence="1" id="KW-1133">Transmembrane helix</keyword>
<dbReference type="Pfam" id="PF00069">
    <property type="entry name" value="Pkinase"/>
    <property type="match status" value="1"/>
</dbReference>
<evidence type="ECO:0000256" key="1">
    <source>
        <dbReference type="SAM" id="Phobius"/>
    </source>
</evidence>
<feature type="transmembrane region" description="Helical" evidence="1">
    <location>
        <begin position="436"/>
        <end position="461"/>
    </location>
</feature>
<dbReference type="GO" id="GO:0005524">
    <property type="term" value="F:ATP binding"/>
    <property type="evidence" value="ECO:0007669"/>
    <property type="project" value="InterPro"/>
</dbReference>
<keyword evidence="1" id="KW-0812">Transmembrane</keyword>
<dbReference type="GO" id="GO:0005737">
    <property type="term" value="C:cytoplasm"/>
    <property type="evidence" value="ECO:0007669"/>
    <property type="project" value="TreeGrafter"/>
</dbReference>
<dbReference type="PROSITE" id="PS00108">
    <property type="entry name" value="PROTEIN_KINASE_ST"/>
    <property type="match status" value="1"/>
</dbReference>
<dbReference type="InterPro" id="IPR011009">
    <property type="entry name" value="Kinase-like_dom_sf"/>
</dbReference>
<dbReference type="InterPro" id="IPR045269">
    <property type="entry name" value="Atg1-like"/>
</dbReference>
<reference evidence="3 4" key="1">
    <citation type="submission" date="2015-11" db="EMBL/GenBank/DDBJ databases">
        <title>Genomic analysis of 38 Legionella species identifies large and diverse effector repertoires.</title>
        <authorList>
            <person name="Burstein D."/>
            <person name="Amaro F."/>
            <person name="Zusman T."/>
            <person name="Lifshitz Z."/>
            <person name="Cohen O."/>
            <person name="Gilbert J.A."/>
            <person name="Pupko T."/>
            <person name="Shuman H.A."/>
            <person name="Segal G."/>
        </authorList>
    </citation>
    <scope>NUCLEOTIDE SEQUENCE [LARGE SCALE GENOMIC DNA]</scope>
    <source>
        <strain evidence="3 4">ATCC 49504</strain>
    </source>
</reference>
<dbReference type="SMART" id="SM00220">
    <property type="entry name" value="S_TKc"/>
    <property type="match status" value="1"/>
</dbReference>
<evidence type="ECO:0000259" key="2">
    <source>
        <dbReference type="PROSITE" id="PS50011"/>
    </source>
</evidence>
<dbReference type="PROSITE" id="PS50011">
    <property type="entry name" value="PROTEIN_KINASE_DOM"/>
    <property type="match status" value="1"/>
</dbReference>
<dbReference type="Gene3D" id="1.10.510.10">
    <property type="entry name" value="Transferase(Phosphotransferase) domain 1"/>
    <property type="match status" value="1"/>
</dbReference>
<dbReference type="Proteomes" id="UP000054785">
    <property type="component" value="Unassembled WGS sequence"/>
</dbReference>
<evidence type="ECO:0000313" key="3">
    <source>
        <dbReference type="EMBL" id="KTD03048.1"/>
    </source>
</evidence>
<dbReference type="InterPro" id="IPR000719">
    <property type="entry name" value="Prot_kinase_dom"/>
</dbReference>
<keyword evidence="1" id="KW-0472">Membrane</keyword>
<dbReference type="SUPFAM" id="SSF56112">
    <property type="entry name" value="Protein kinase-like (PK-like)"/>
    <property type="match status" value="1"/>
</dbReference>
<dbReference type="STRING" id="45065.Lgee_0598"/>
<dbReference type="GO" id="GO:0004674">
    <property type="term" value="F:protein serine/threonine kinase activity"/>
    <property type="evidence" value="ECO:0007669"/>
    <property type="project" value="InterPro"/>
</dbReference>
<dbReference type="AlphaFoldDB" id="A0A0W0U563"/>
<dbReference type="RefSeq" id="WP_028385779.1">
    <property type="nucleotide sequence ID" value="NZ_CAAAHN010000002.1"/>
</dbReference>
<dbReference type="EMBL" id="LNYC01000014">
    <property type="protein sequence ID" value="KTD03048.1"/>
    <property type="molecule type" value="Genomic_DNA"/>
</dbReference>
<evidence type="ECO:0000313" key="4">
    <source>
        <dbReference type="Proteomes" id="UP000054785"/>
    </source>
</evidence>